<dbReference type="InterPro" id="IPR043502">
    <property type="entry name" value="DNA/RNA_pol_sf"/>
</dbReference>
<organism evidence="3 4">
    <name type="scientific">Dipteronia sinensis</name>
    <dbReference type="NCBI Taxonomy" id="43782"/>
    <lineage>
        <taxon>Eukaryota</taxon>
        <taxon>Viridiplantae</taxon>
        <taxon>Streptophyta</taxon>
        <taxon>Embryophyta</taxon>
        <taxon>Tracheophyta</taxon>
        <taxon>Spermatophyta</taxon>
        <taxon>Magnoliopsida</taxon>
        <taxon>eudicotyledons</taxon>
        <taxon>Gunneridae</taxon>
        <taxon>Pentapetalae</taxon>
        <taxon>rosids</taxon>
        <taxon>malvids</taxon>
        <taxon>Sapindales</taxon>
        <taxon>Sapindaceae</taxon>
        <taxon>Hippocastanoideae</taxon>
        <taxon>Acereae</taxon>
        <taxon>Dipteronia</taxon>
    </lineage>
</organism>
<gene>
    <name evidence="3" type="ORF">Dsin_009249</name>
</gene>
<feature type="domain" description="Reverse transcriptase" evidence="1">
    <location>
        <begin position="73"/>
        <end position="293"/>
    </location>
</feature>
<evidence type="ECO:0000259" key="2">
    <source>
        <dbReference type="Pfam" id="PF13966"/>
    </source>
</evidence>
<dbReference type="InterPro" id="IPR026960">
    <property type="entry name" value="RVT-Znf"/>
</dbReference>
<dbReference type="InterPro" id="IPR052343">
    <property type="entry name" value="Retrotransposon-Effector_Assoc"/>
</dbReference>
<proteinExistence type="predicted"/>
<reference evidence="3" key="1">
    <citation type="journal article" date="2023" name="Plant J.">
        <title>Genome sequences and population genomics provide insights into the demographic history, inbreeding, and mutation load of two 'living fossil' tree species of Dipteronia.</title>
        <authorList>
            <person name="Feng Y."/>
            <person name="Comes H.P."/>
            <person name="Chen J."/>
            <person name="Zhu S."/>
            <person name="Lu R."/>
            <person name="Zhang X."/>
            <person name="Li P."/>
            <person name="Qiu J."/>
            <person name="Olsen K.M."/>
            <person name="Qiu Y."/>
        </authorList>
    </citation>
    <scope>NUCLEOTIDE SEQUENCE</scope>
    <source>
        <strain evidence="3">NBL</strain>
    </source>
</reference>
<dbReference type="PANTHER" id="PTHR46890:SF48">
    <property type="entry name" value="RNA-DIRECTED DNA POLYMERASE"/>
    <property type="match status" value="1"/>
</dbReference>
<keyword evidence="4" id="KW-1185">Reference proteome</keyword>
<feature type="domain" description="Reverse transcriptase zinc-binding" evidence="2">
    <location>
        <begin position="499"/>
        <end position="566"/>
    </location>
</feature>
<dbReference type="PANTHER" id="PTHR46890">
    <property type="entry name" value="NON-LTR RETROLELEMENT REVERSE TRANSCRIPTASE-LIKE PROTEIN-RELATED"/>
    <property type="match status" value="1"/>
</dbReference>
<dbReference type="Pfam" id="PF13966">
    <property type="entry name" value="zf-RVT"/>
    <property type="match status" value="1"/>
</dbReference>
<evidence type="ECO:0008006" key="5">
    <source>
        <dbReference type="Google" id="ProtNLM"/>
    </source>
</evidence>
<dbReference type="SUPFAM" id="SSF56672">
    <property type="entry name" value="DNA/RNA polymerases"/>
    <property type="match status" value="1"/>
</dbReference>
<dbReference type="Pfam" id="PF00078">
    <property type="entry name" value="RVT_1"/>
    <property type="match status" value="1"/>
</dbReference>
<dbReference type="Proteomes" id="UP001281410">
    <property type="component" value="Unassembled WGS sequence"/>
</dbReference>
<name>A0AAE0ARI1_9ROSI</name>
<evidence type="ECO:0000313" key="4">
    <source>
        <dbReference type="Proteomes" id="UP001281410"/>
    </source>
</evidence>
<comment type="caution">
    <text evidence="3">The sequence shown here is derived from an EMBL/GenBank/DDBJ whole genome shotgun (WGS) entry which is preliminary data.</text>
</comment>
<accession>A0AAE0ARI1</accession>
<protein>
    <recommendedName>
        <fullName evidence="5">Reverse transcriptase domain-containing protein</fullName>
    </recommendedName>
</protein>
<sequence>MKEFRAAVFDMSPIKASGSDGLPALFYPKFWPVMGDKVTCACLGVLNDGHSLEEVNCTLIALIPKVKRVERMFELRPISLCNVLYIIVAKALTNRFRGVLSEIISNTGNAIIPGRLILDNAIVGFKCVHALRRRKKGKPSVLALKLDMSKAYDRVEWRFISGMMGRMGFSDSWIRRIMGCVSTMSYSFLVNSVVAGALKPMRGLRQEDPLSPYLFLICVEGLSRLIFQEERLGNIGFHCSRGGPKITHLLFADHSMMFTRASQRDCRAISRVLELYAFASGQAINFQKSAICVSSGVNHGRADSLARLLNVELVWCHEHYLGLPSFAEKNSVPTSSGARMRRRRKFIGALRKSCVGVRTREASCGSSASFLWRSFVLGKELLEACSRLRIGNGCSVSINSDRWIPRPSTFKVNSPPVLSNDAKVYELKLPIGGWNVDHVRQSLSANEAALILSIPSSYSMHADSLMWHYDNLGSFSAMSAYHLGCELLSNPSPSGLSSSEAWWKFLWCLKIPSKIKLFVLRACNDWLPSMVNLGRRKVHVEGTCQLCNRRPEIALHAIWCCPTLKQIRVVAIL</sequence>
<dbReference type="InterPro" id="IPR000477">
    <property type="entry name" value="RT_dom"/>
</dbReference>
<evidence type="ECO:0000313" key="3">
    <source>
        <dbReference type="EMBL" id="KAK3222224.1"/>
    </source>
</evidence>
<evidence type="ECO:0000259" key="1">
    <source>
        <dbReference type="Pfam" id="PF00078"/>
    </source>
</evidence>
<dbReference type="CDD" id="cd01650">
    <property type="entry name" value="RT_nLTR_like"/>
    <property type="match status" value="1"/>
</dbReference>
<dbReference type="EMBL" id="JANJYJ010000003">
    <property type="protein sequence ID" value="KAK3222224.1"/>
    <property type="molecule type" value="Genomic_DNA"/>
</dbReference>
<dbReference type="AlphaFoldDB" id="A0AAE0ARI1"/>